<evidence type="ECO:0000313" key="8">
    <source>
        <dbReference type="EMBL" id="MCU0104486.1"/>
    </source>
</evidence>
<dbReference type="EMBL" id="JAOEGN010000003">
    <property type="protein sequence ID" value="MCU0104486.1"/>
    <property type="molecule type" value="Genomic_DNA"/>
</dbReference>
<dbReference type="RefSeq" id="WP_262095721.1">
    <property type="nucleotide sequence ID" value="NZ_JAOEGN010000003.1"/>
</dbReference>
<dbReference type="PANTHER" id="PTHR11135">
    <property type="entry name" value="HISTONE ACETYLTRANSFERASE-RELATED"/>
    <property type="match status" value="1"/>
</dbReference>
<dbReference type="SMART" id="SM00729">
    <property type="entry name" value="Elp3"/>
    <property type="match status" value="1"/>
</dbReference>
<dbReference type="InterPro" id="IPR023404">
    <property type="entry name" value="rSAM_horseshoe"/>
</dbReference>
<keyword evidence="4" id="KW-0479">Metal-binding</keyword>
<evidence type="ECO:0000256" key="2">
    <source>
        <dbReference type="ARBA" id="ARBA00022485"/>
    </source>
</evidence>
<dbReference type="SFLD" id="SFLDG01091">
    <property type="entry name" value="uncharacterized_CHP01210-like"/>
    <property type="match status" value="1"/>
</dbReference>
<keyword evidence="5" id="KW-0408">Iron</keyword>
<dbReference type="InterPro" id="IPR039661">
    <property type="entry name" value="ELP3"/>
</dbReference>
<dbReference type="Pfam" id="PF16199">
    <property type="entry name" value="Radical_SAM_C"/>
    <property type="match status" value="1"/>
</dbReference>
<comment type="cofactor">
    <cofactor evidence="1">
        <name>[4Fe-4S] cluster</name>
        <dbReference type="ChEBI" id="CHEBI:49883"/>
    </cofactor>
</comment>
<organism evidence="8 9">
    <name type="scientific">Paracholeplasma vituli</name>
    <dbReference type="NCBI Taxonomy" id="69473"/>
    <lineage>
        <taxon>Bacteria</taxon>
        <taxon>Bacillati</taxon>
        <taxon>Mycoplasmatota</taxon>
        <taxon>Mollicutes</taxon>
        <taxon>Acholeplasmatales</taxon>
        <taxon>Acholeplasmataceae</taxon>
        <taxon>Paracholeplasma</taxon>
    </lineage>
</organism>
<name>A0ABT2PU68_9MOLU</name>
<proteinExistence type="predicted"/>
<evidence type="ECO:0000256" key="4">
    <source>
        <dbReference type="ARBA" id="ARBA00022723"/>
    </source>
</evidence>
<keyword evidence="6" id="KW-0411">Iron-sulfur</keyword>
<protein>
    <submittedName>
        <fullName evidence="8">TIGR01212 family radical SAM protein</fullName>
    </submittedName>
</protein>
<dbReference type="SFLD" id="SFLDS00029">
    <property type="entry name" value="Radical_SAM"/>
    <property type="match status" value="1"/>
</dbReference>
<dbReference type="InterPro" id="IPR005911">
    <property type="entry name" value="YhcC-like"/>
</dbReference>
<evidence type="ECO:0000256" key="5">
    <source>
        <dbReference type="ARBA" id="ARBA00023004"/>
    </source>
</evidence>
<dbReference type="InterPro" id="IPR006638">
    <property type="entry name" value="Elp3/MiaA/NifB-like_rSAM"/>
</dbReference>
<keyword evidence="2" id="KW-0004">4Fe-4S</keyword>
<dbReference type="SUPFAM" id="SSF102114">
    <property type="entry name" value="Radical SAM enzymes"/>
    <property type="match status" value="1"/>
</dbReference>
<dbReference type="InterPro" id="IPR058240">
    <property type="entry name" value="rSAM_sf"/>
</dbReference>
<dbReference type="NCBIfam" id="TIGR01212">
    <property type="entry name" value="TIGR01212 family radical SAM protein"/>
    <property type="match status" value="1"/>
</dbReference>
<comment type="caution">
    <text evidence="8">The sequence shown here is derived from an EMBL/GenBank/DDBJ whole genome shotgun (WGS) entry which is preliminary data.</text>
</comment>
<evidence type="ECO:0000256" key="3">
    <source>
        <dbReference type="ARBA" id="ARBA00022691"/>
    </source>
</evidence>
<gene>
    <name evidence="8" type="ORF">N7603_02300</name>
</gene>
<dbReference type="SFLD" id="SFLDG01086">
    <property type="entry name" value="elongater_protein-like"/>
    <property type="match status" value="1"/>
</dbReference>
<dbReference type="PANTHER" id="PTHR11135:SF1">
    <property type="entry name" value="PROTEIN YHCC"/>
    <property type="match status" value="1"/>
</dbReference>
<accession>A0ABT2PU68</accession>
<keyword evidence="3" id="KW-0949">S-adenosyl-L-methionine</keyword>
<dbReference type="PROSITE" id="PS51918">
    <property type="entry name" value="RADICAL_SAM"/>
    <property type="match status" value="1"/>
</dbReference>
<dbReference type="InterPro" id="IPR007197">
    <property type="entry name" value="rSAM"/>
</dbReference>
<feature type="domain" description="Radical SAM core" evidence="7">
    <location>
        <begin position="19"/>
        <end position="263"/>
    </location>
</feature>
<dbReference type="Pfam" id="PF04055">
    <property type="entry name" value="Radical_SAM"/>
    <property type="match status" value="1"/>
</dbReference>
<evidence type="ECO:0000256" key="1">
    <source>
        <dbReference type="ARBA" id="ARBA00001966"/>
    </source>
</evidence>
<reference evidence="9" key="1">
    <citation type="submission" date="2023-07" db="EMBL/GenBank/DDBJ databases">
        <title>Novel Mycoplasma species identified in domestic and wild animals.</title>
        <authorList>
            <person name="Volokhov D.V."/>
            <person name="Furtak V.A."/>
            <person name="Zagorodnyaya T.A."/>
        </authorList>
    </citation>
    <scope>NUCLEOTIDE SEQUENCE [LARGE SCALE GENOMIC DNA]</scope>
    <source>
        <strain evidence="9">92-19</strain>
    </source>
</reference>
<dbReference type="Gene3D" id="3.80.30.20">
    <property type="entry name" value="tm_1862 like domain"/>
    <property type="match status" value="1"/>
</dbReference>
<evidence type="ECO:0000256" key="6">
    <source>
        <dbReference type="ARBA" id="ARBA00023014"/>
    </source>
</evidence>
<dbReference type="InterPro" id="IPR032432">
    <property type="entry name" value="Radical_SAM_C"/>
</dbReference>
<evidence type="ECO:0000313" key="9">
    <source>
        <dbReference type="Proteomes" id="UP001209076"/>
    </source>
</evidence>
<sequence length="311" mass="35683">MNLLTDEKHYNTLNNYYRHQYPNKVFKIALNGHFTCPNIDGTVARGGCTFCTPLGSGDFAGSKYDPLRTQFDNIKEMMHLKWPDKANYIVYFQANTNTHGPIEKLSALFEEAITLDPNIVMISIATRPDSLPLEVLDYLADLNTRMPLQVELGLQTIHETTSNLINRAHDLKCFDDAVRALRARNIEVVAHIINGLPYETKTMMLETVKHLNTLDIQGIKIHMLHVMEKTKMGFDYKKNPFPILSLEEYVNITVDQLRMLKPSIIVHRVTGDAPLKLLIEPKWTIKKFVVQNEIDKRMRALNAWQGDLYEG</sequence>
<keyword evidence="9" id="KW-1185">Reference proteome</keyword>
<dbReference type="Proteomes" id="UP001209076">
    <property type="component" value="Unassembled WGS sequence"/>
</dbReference>
<evidence type="ECO:0000259" key="7">
    <source>
        <dbReference type="PROSITE" id="PS51918"/>
    </source>
</evidence>